<feature type="transmembrane region" description="Helical" evidence="8">
    <location>
        <begin position="223"/>
        <end position="244"/>
    </location>
</feature>
<evidence type="ECO:0000256" key="7">
    <source>
        <dbReference type="ARBA" id="ARBA00023136"/>
    </source>
</evidence>
<dbReference type="Pfam" id="PF04515">
    <property type="entry name" value="Choline_transpo"/>
    <property type="match status" value="1"/>
</dbReference>
<accession>A0A177W741</accession>
<feature type="compositionally biased region" description="Low complexity" evidence="9">
    <location>
        <begin position="53"/>
        <end position="62"/>
    </location>
</feature>
<dbReference type="GO" id="GO:0005886">
    <property type="term" value="C:plasma membrane"/>
    <property type="evidence" value="ECO:0007669"/>
    <property type="project" value="UniProtKB-SubCell"/>
</dbReference>
<dbReference type="PANTHER" id="PTHR12385">
    <property type="entry name" value="CHOLINE TRANSPORTER-LIKE (SLC FAMILY 44)"/>
    <property type="match status" value="1"/>
</dbReference>
<feature type="transmembrane region" description="Helical" evidence="8">
    <location>
        <begin position="280"/>
        <end position="297"/>
    </location>
</feature>
<feature type="transmembrane region" description="Helical" evidence="8">
    <location>
        <begin position="521"/>
        <end position="541"/>
    </location>
</feature>
<feature type="transmembrane region" description="Helical" evidence="8">
    <location>
        <begin position="553"/>
        <end position="576"/>
    </location>
</feature>
<evidence type="ECO:0000313" key="10">
    <source>
        <dbReference type="EMBL" id="OAJ35898.1"/>
    </source>
</evidence>
<dbReference type="EMBL" id="DS022300">
    <property type="protein sequence ID" value="OAJ35898.1"/>
    <property type="molecule type" value="Genomic_DNA"/>
</dbReference>
<feature type="compositionally biased region" description="Pro residues" evidence="9">
    <location>
        <begin position="85"/>
        <end position="94"/>
    </location>
</feature>
<evidence type="ECO:0000256" key="9">
    <source>
        <dbReference type="SAM" id="MobiDB-lite"/>
    </source>
</evidence>
<dbReference type="GO" id="GO:0022857">
    <property type="term" value="F:transmembrane transporter activity"/>
    <property type="evidence" value="ECO:0007669"/>
    <property type="project" value="UniProtKB-UniRule"/>
</dbReference>
<feature type="transmembrane region" description="Helical" evidence="8">
    <location>
        <begin position="456"/>
        <end position="475"/>
    </location>
</feature>
<gene>
    <name evidence="10" type="ORF">BDEG_20127</name>
</gene>
<name>A0A177W741_BATDL</name>
<dbReference type="VEuPathDB" id="FungiDB:BDEG_20127"/>
<evidence type="ECO:0000256" key="5">
    <source>
        <dbReference type="ARBA" id="ARBA00022692"/>
    </source>
</evidence>
<evidence type="ECO:0000256" key="4">
    <source>
        <dbReference type="ARBA" id="ARBA00015388"/>
    </source>
</evidence>
<evidence type="ECO:0000256" key="1">
    <source>
        <dbReference type="ARBA" id="ARBA00002957"/>
    </source>
</evidence>
<dbReference type="AlphaFoldDB" id="A0A177W741"/>
<evidence type="ECO:0000256" key="8">
    <source>
        <dbReference type="RuleBase" id="RU368066"/>
    </source>
</evidence>
<keyword evidence="5 8" id="KW-0812">Transmembrane</keyword>
<comment type="subcellular location">
    <subcellularLocation>
        <location evidence="8">Cell membrane</location>
        <topology evidence="8">Multi-pass membrane protein</topology>
    </subcellularLocation>
    <subcellularLocation>
        <location evidence="2">Membrane</location>
        <topology evidence="2">Multi-pass membrane protein</topology>
    </subcellularLocation>
</comment>
<feature type="transmembrane region" description="Helical" evidence="8">
    <location>
        <begin position="381"/>
        <end position="399"/>
    </location>
</feature>
<feature type="transmembrane region" description="Helical" evidence="8">
    <location>
        <begin position="358"/>
        <end position="374"/>
    </location>
</feature>
<proteinExistence type="inferred from homology"/>
<sequence>MSKRPAEFEARKQSCPVICASSYVDTAPQPQYQPIYGQQGGQPSYPQPPQPPYAQQYGQQPSYPQPQQPPYAQQYGQQYGQQPSYPQPPQPPQYQQPTYNQQASYQQPNMPPPSQPYQQSQQYGATQQNYSSSGIASTDGLVPKKDGRFRKDSPYKDVWATIAFLICLAGFIAVSAFGVTKLDLKNTSSGVSTSNVRNRATTGNTSSNRTATPIEIYIPAADIGGILVSNVAVGLVLSLAYFLLMQRFAGKMIYASGILSIMFTLALAVVFAYFRMYIPAVLYVVFAALFAWMFYSWRHRIPFAKLMLKTVTKITAKYPATLIVGIFGVIFSAAFSVLWVVGLVGITNFLNAEKTSPGLSYFMMVFSLFVFYWTNQVIQNTVHITISGLFATYYFMGVADSQGNVTVNIKNPTAAAAKRALTTSFGPNCYGSLLVAIIQTLRAIVRMASENNDNPAIAIILCCIQCLLSCIQGMAEYFNKYAFTQVAIYGKDYCTAAKDTWELIKSRGIDAIINDDLIGNVLNVGAFFVGLVTGVVGFTYIQLSPTIPHYTANYIVIVFVSFFIGIVEFSVLSSVIDSGVATTFVCLAEDPSALARTKPDLYHKIAEVYPQALIQF</sequence>
<dbReference type="InterPro" id="IPR007603">
    <property type="entry name" value="Choline_transptr-like"/>
</dbReference>
<feature type="compositionally biased region" description="Low complexity" evidence="9">
    <location>
        <begin position="28"/>
        <end position="44"/>
    </location>
</feature>
<evidence type="ECO:0000256" key="3">
    <source>
        <dbReference type="ARBA" id="ARBA00007168"/>
    </source>
</evidence>
<organism evidence="10 11">
    <name type="scientific">Batrachochytrium dendrobatidis (strain JEL423)</name>
    <dbReference type="NCBI Taxonomy" id="403673"/>
    <lineage>
        <taxon>Eukaryota</taxon>
        <taxon>Fungi</taxon>
        <taxon>Fungi incertae sedis</taxon>
        <taxon>Chytridiomycota</taxon>
        <taxon>Chytridiomycota incertae sedis</taxon>
        <taxon>Chytridiomycetes</taxon>
        <taxon>Rhizophydiales</taxon>
        <taxon>Rhizophydiales incertae sedis</taxon>
        <taxon>Batrachochytrium</taxon>
    </lineage>
</organism>
<protein>
    <recommendedName>
        <fullName evidence="4 8">Protein PNS1</fullName>
    </recommendedName>
</protein>
<dbReference type="PANTHER" id="PTHR12385:SF4">
    <property type="entry name" value="PROTEIN PNS1"/>
    <property type="match status" value="1"/>
</dbReference>
<comment type="similarity">
    <text evidence="3 8">Belongs to the CTL (choline transporter-like) family.</text>
</comment>
<feature type="compositionally biased region" description="Low complexity" evidence="9">
    <location>
        <begin position="70"/>
        <end position="84"/>
    </location>
</feature>
<evidence type="ECO:0000313" key="11">
    <source>
        <dbReference type="Proteomes" id="UP000077115"/>
    </source>
</evidence>
<feature type="region of interest" description="Disordered" evidence="9">
    <location>
        <begin position="28"/>
        <end position="149"/>
    </location>
</feature>
<dbReference type="Proteomes" id="UP000077115">
    <property type="component" value="Unassembled WGS sequence"/>
</dbReference>
<evidence type="ECO:0000256" key="6">
    <source>
        <dbReference type="ARBA" id="ARBA00022989"/>
    </source>
</evidence>
<dbReference type="eggNOG" id="KOG1362">
    <property type="taxonomic scope" value="Eukaryota"/>
</dbReference>
<feature type="compositionally biased region" description="Polar residues" evidence="9">
    <location>
        <begin position="124"/>
        <end position="136"/>
    </location>
</feature>
<reference evidence="10 11" key="2">
    <citation type="submission" date="2016-05" db="EMBL/GenBank/DDBJ databases">
        <title>Lineage-specific infection strategies underlie the spectrum of fungal disease in amphibians.</title>
        <authorList>
            <person name="Cuomo C.A."/>
            <person name="Farrer R.A."/>
            <person name="James T."/>
            <person name="Longcore J."/>
            <person name="Birren B."/>
        </authorList>
    </citation>
    <scope>NUCLEOTIDE SEQUENCE [LARGE SCALE GENOMIC DNA]</scope>
    <source>
        <strain evidence="10 11">JEL423</strain>
    </source>
</reference>
<keyword evidence="6 8" id="KW-1133">Transmembrane helix</keyword>
<keyword evidence="7 8" id="KW-0472">Membrane</keyword>
<evidence type="ECO:0000256" key="2">
    <source>
        <dbReference type="ARBA" id="ARBA00004141"/>
    </source>
</evidence>
<comment type="function">
    <text evidence="1 8">Probably involved in transport through the plasma membrane.</text>
</comment>
<feature type="region of interest" description="Disordered" evidence="9">
    <location>
        <begin position="187"/>
        <end position="207"/>
    </location>
</feature>
<dbReference type="STRING" id="403673.A0A177W741"/>
<reference evidence="10 11" key="1">
    <citation type="submission" date="2006-10" db="EMBL/GenBank/DDBJ databases">
        <title>The Genome Sequence of Batrachochytrium dendrobatidis JEL423.</title>
        <authorList>
            <consortium name="The Broad Institute Genome Sequencing Platform"/>
            <person name="Birren B."/>
            <person name="Lander E."/>
            <person name="Galagan J."/>
            <person name="Cuomo C."/>
            <person name="Devon K."/>
            <person name="Jaffe D."/>
            <person name="Butler J."/>
            <person name="Alvarez P."/>
            <person name="Gnerre S."/>
            <person name="Grabherr M."/>
            <person name="Kleber M."/>
            <person name="Mauceli E."/>
            <person name="Brockman W."/>
            <person name="Young S."/>
            <person name="LaButti K."/>
            <person name="Sykes S."/>
            <person name="DeCaprio D."/>
            <person name="Crawford M."/>
            <person name="Koehrsen M."/>
            <person name="Engels R."/>
            <person name="Montgomery P."/>
            <person name="Pearson M."/>
            <person name="Howarth C."/>
            <person name="Larson L."/>
            <person name="White J."/>
            <person name="O'Leary S."/>
            <person name="Kodira C."/>
            <person name="Zeng Q."/>
            <person name="Yandava C."/>
            <person name="Alvarado L."/>
            <person name="Longcore J."/>
            <person name="James T."/>
        </authorList>
    </citation>
    <scope>NUCLEOTIDE SEQUENCE [LARGE SCALE GENOMIC DNA]</scope>
    <source>
        <strain evidence="10 11">JEL423</strain>
    </source>
</reference>
<dbReference type="OrthoDB" id="44736at2759"/>
<feature type="transmembrane region" description="Helical" evidence="8">
    <location>
        <begin position="318"/>
        <end position="346"/>
    </location>
</feature>
<feature type="transmembrane region" description="Helical" evidence="8">
    <location>
        <begin position="158"/>
        <end position="179"/>
    </location>
</feature>
<feature type="transmembrane region" description="Helical" evidence="8">
    <location>
        <begin position="253"/>
        <end position="274"/>
    </location>
</feature>